<dbReference type="InterPro" id="IPR000014">
    <property type="entry name" value="PAS"/>
</dbReference>
<dbReference type="InterPro" id="IPR035965">
    <property type="entry name" value="PAS-like_dom_sf"/>
</dbReference>
<dbReference type="AlphaFoldDB" id="A0A0C1U4I8"/>
<keyword evidence="4 7" id="KW-0597">Phosphoprotein</keyword>
<dbReference type="PROSITE" id="PS50110">
    <property type="entry name" value="RESPONSE_REGULATORY"/>
    <property type="match status" value="1"/>
</dbReference>
<dbReference type="PANTHER" id="PTHR43065">
    <property type="entry name" value="SENSOR HISTIDINE KINASE"/>
    <property type="match status" value="1"/>
</dbReference>
<name>A0A0C1U4I8_9BACT</name>
<evidence type="ECO:0000259" key="9">
    <source>
        <dbReference type="PROSITE" id="PS50109"/>
    </source>
</evidence>
<dbReference type="PANTHER" id="PTHR43065:SF42">
    <property type="entry name" value="TWO-COMPONENT SENSOR PPRA"/>
    <property type="match status" value="1"/>
</dbReference>
<sequence length="739" mass="80902">MSAETSPHTLGKRLFRQTLLLALALSVVFSAVFTVAEYYRSKASLNESVELLKKTHLDAITAALWSLDHQQMAAQIDGLHHYPFVSYVAVVDQGRIVVEAGTRSDLFGDVRRIDLAATYNDHQMPLGYLHLEIDRQAIMRDALSTAAVTLLFQTLTITIVMLFAFMLFERQVTRHLAAAADYFTSFGLAQVQQPLQLDKTCHGDEIDALVEAFNRMRESLAVAYQQQQGMLQAVRESEALLRAITHRIPNGGVWVVAADVRYIMFEGSLVETLGLSGQETLGRMPGELFGEHLAGRLESCYRLALAGETLSEEIEYQERVLWVQFAPLADENGVVMAAMALGIDVTERRQIEAERRDMLQRLGQAHKMEAIGRLAGGIAHDYNNKLTVILGYAHVLRLTGLQGKDAPEQLNQIIKAAEHSRDITRQLLAFTRSERVNPVRVDLDRLISQSSKSLSRLIGEDITLSHVAGADLWPVRIDPTQADQILMNLVMNARDAIAGNGSVTIATQNIVLDKGTAGHLQGASPGEYVLMTVSDTGCGMDPEVMEHIFEPFFTTKEMGKGTGLGLATVYGIVRQNGGAVSVESAPGGGSAFFIYLPRFVGETPETRRPGEGGILPARTTLLVDDDAAVRDVTALMLRRLGHTVITATSPGEAIRLCQQPGIVVDLILTDVIMPSMNGREMVRAILPHQKAARVLYMSGYPADAVEGRGAVDADAPLLRKPFALDVLREHIGQIMSAVH</sequence>
<evidence type="ECO:0000256" key="3">
    <source>
        <dbReference type="ARBA" id="ARBA00012438"/>
    </source>
</evidence>
<feature type="domain" description="Response regulatory" evidence="10">
    <location>
        <begin position="619"/>
        <end position="735"/>
    </location>
</feature>
<reference evidence="13 14" key="1">
    <citation type="submission" date="2015-01" db="EMBL/GenBank/DDBJ databases">
        <title>Genome sequence of the anaerobic bacterium Geobacter soli GSS01, a dissimilatory Fe(III) reducer from soil.</title>
        <authorList>
            <person name="Yang G."/>
            <person name="Zhou S."/>
        </authorList>
    </citation>
    <scope>NUCLEOTIDE SEQUENCE [LARGE SCALE GENOMIC DNA]</scope>
    <source>
        <strain evidence="13 14">GSS01</strain>
    </source>
</reference>
<protein>
    <recommendedName>
        <fullName evidence="3">histidine kinase</fullName>
        <ecNumber evidence="3">2.7.13.3</ecNumber>
    </recommendedName>
</protein>
<dbReference type="InterPro" id="IPR005467">
    <property type="entry name" value="His_kinase_dom"/>
</dbReference>
<dbReference type="InterPro" id="IPR001789">
    <property type="entry name" value="Sig_transdc_resp-reg_receiver"/>
</dbReference>
<dbReference type="Gene3D" id="6.10.340.10">
    <property type="match status" value="1"/>
</dbReference>
<dbReference type="Pfam" id="PF02518">
    <property type="entry name" value="HATPase_c"/>
    <property type="match status" value="1"/>
</dbReference>
<evidence type="ECO:0000256" key="1">
    <source>
        <dbReference type="ARBA" id="ARBA00000085"/>
    </source>
</evidence>
<keyword evidence="8" id="KW-0472">Membrane</keyword>
<dbReference type="NCBIfam" id="TIGR00229">
    <property type="entry name" value="sensory_box"/>
    <property type="match status" value="1"/>
</dbReference>
<dbReference type="SUPFAM" id="SSF55785">
    <property type="entry name" value="PYP-like sensor domain (PAS domain)"/>
    <property type="match status" value="1"/>
</dbReference>
<feature type="transmembrane region" description="Helical" evidence="8">
    <location>
        <begin position="145"/>
        <end position="168"/>
    </location>
</feature>
<dbReference type="GO" id="GO:0016020">
    <property type="term" value="C:membrane"/>
    <property type="evidence" value="ECO:0007669"/>
    <property type="project" value="UniProtKB-SubCell"/>
</dbReference>
<dbReference type="EMBL" id="JXBL01000001">
    <property type="protein sequence ID" value="KIE42685.1"/>
    <property type="molecule type" value="Genomic_DNA"/>
</dbReference>
<dbReference type="SUPFAM" id="SSF52172">
    <property type="entry name" value="CheY-like"/>
    <property type="match status" value="1"/>
</dbReference>
<evidence type="ECO:0000256" key="4">
    <source>
        <dbReference type="ARBA" id="ARBA00022553"/>
    </source>
</evidence>
<dbReference type="SMART" id="SM00448">
    <property type="entry name" value="REC"/>
    <property type="match status" value="1"/>
</dbReference>
<dbReference type="InterPro" id="IPR003594">
    <property type="entry name" value="HATPase_dom"/>
</dbReference>
<dbReference type="Gene3D" id="3.30.450.20">
    <property type="entry name" value="PAS domain"/>
    <property type="match status" value="1"/>
</dbReference>
<comment type="catalytic activity">
    <reaction evidence="1">
        <text>ATP + protein L-histidine = ADP + protein N-phospho-L-histidine.</text>
        <dbReference type="EC" id="2.7.13.3"/>
    </reaction>
</comment>
<dbReference type="PROSITE" id="PS50885">
    <property type="entry name" value="HAMP"/>
    <property type="match status" value="1"/>
</dbReference>
<evidence type="ECO:0000313" key="14">
    <source>
        <dbReference type="Proteomes" id="UP000031433"/>
    </source>
</evidence>
<gene>
    <name evidence="13" type="ORF">SE37_08605</name>
</gene>
<dbReference type="GO" id="GO:0000155">
    <property type="term" value="F:phosphorelay sensor kinase activity"/>
    <property type="evidence" value="ECO:0007669"/>
    <property type="project" value="InterPro"/>
</dbReference>
<feature type="domain" description="Histidine kinase" evidence="9">
    <location>
        <begin position="377"/>
        <end position="600"/>
    </location>
</feature>
<keyword evidence="14" id="KW-1185">Reference proteome</keyword>
<dbReference type="InterPro" id="IPR033414">
    <property type="entry name" value="Sensor_dom"/>
</dbReference>
<feature type="domain" description="PAC" evidence="11">
    <location>
        <begin position="307"/>
        <end position="357"/>
    </location>
</feature>
<dbReference type="Pfam" id="PF17149">
    <property type="entry name" value="CHASE5"/>
    <property type="match status" value="1"/>
</dbReference>
<accession>A0A0C1U4I8</accession>
<dbReference type="PROSITE" id="PS50109">
    <property type="entry name" value="HIS_KIN"/>
    <property type="match status" value="1"/>
</dbReference>
<evidence type="ECO:0000259" key="10">
    <source>
        <dbReference type="PROSITE" id="PS50110"/>
    </source>
</evidence>
<evidence type="ECO:0000256" key="2">
    <source>
        <dbReference type="ARBA" id="ARBA00004370"/>
    </source>
</evidence>
<evidence type="ECO:0000313" key="13">
    <source>
        <dbReference type="EMBL" id="KIE42685.1"/>
    </source>
</evidence>
<dbReference type="InterPro" id="IPR004358">
    <property type="entry name" value="Sig_transdc_His_kin-like_C"/>
</dbReference>
<proteinExistence type="predicted"/>
<dbReference type="Gene3D" id="3.30.565.10">
    <property type="entry name" value="Histidine kinase-like ATPase, C-terminal domain"/>
    <property type="match status" value="1"/>
</dbReference>
<dbReference type="CDD" id="cd00082">
    <property type="entry name" value="HisKA"/>
    <property type="match status" value="1"/>
</dbReference>
<comment type="caution">
    <text evidence="13">The sequence shown here is derived from an EMBL/GenBank/DDBJ whole genome shotgun (WGS) entry which is preliminary data.</text>
</comment>
<dbReference type="InterPro" id="IPR013656">
    <property type="entry name" value="PAS_4"/>
</dbReference>
<dbReference type="SMART" id="SM00304">
    <property type="entry name" value="HAMP"/>
    <property type="match status" value="1"/>
</dbReference>
<feature type="domain" description="HAMP" evidence="12">
    <location>
        <begin position="170"/>
        <end position="225"/>
    </location>
</feature>
<dbReference type="Pfam" id="PF00512">
    <property type="entry name" value="HisKA"/>
    <property type="match status" value="1"/>
</dbReference>
<dbReference type="Pfam" id="PF08448">
    <property type="entry name" value="PAS_4"/>
    <property type="match status" value="1"/>
</dbReference>
<feature type="transmembrane region" description="Helical" evidence="8">
    <location>
        <begin position="20"/>
        <end position="39"/>
    </location>
</feature>
<dbReference type="RefSeq" id="WP_039645477.1">
    <property type="nucleotide sequence ID" value="NZ_JXBL01000001.1"/>
</dbReference>
<organism evidence="13 14">
    <name type="scientific">Geobacter soli</name>
    <dbReference type="NCBI Taxonomy" id="1510391"/>
    <lineage>
        <taxon>Bacteria</taxon>
        <taxon>Pseudomonadati</taxon>
        <taxon>Thermodesulfobacteriota</taxon>
        <taxon>Desulfuromonadia</taxon>
        <taxon>Geobacterales</taxon>
        <taxon>Geobacteraceae</taxon>
        <taxon>Geobacter</taxon>
    </lineage>
</organism>
<keyword evidence="5" id="KW-0808">Transferase</keyword>
<dbReference type="Gene3D" id="1.10.287.130">
    <property type="match status" value="1"/>
</dbReference>
<dbReference type="InterPro" id="IPR036097">
    <property type="entry name" value="HisK_dim/P_sf"/>
</dbReference>
<dbReference type="Proteomes" id="UP000031433">
    <property type="component" value="Unassembled WGS sequence"/>
</dbReference>
<dbReference type="InterPro" id="IPR003660">
    <property type="entry name" value="HAMP_dom"/>
</dbReference>
<dbReference type="InterPro" id="IPR011006">
    <property type="entry name" value="CheY-like_superfamily"/>
</dbReference>
<dbReference type="Gene3D" id="3.40.50.2300">
    <property type="match status" value="1"/>
</dbReference>
<dbReference type="InterPro" id="IPR000700">
    <property type="entry name" value="PAS-assoc_C"/>
</dbReference>
<evidence type="ECO:0000256" key="6">
    <source>
        <dbReference type="ARBA" id="ARBA00022777"/>
    </source>
</evidence>
<evidence type="ECO:0000256" key="5">
    <source>
        <dbReference type="ARBA" id="ARBA00022679"/>
    </source>
</evidence>
<dbReference type="EC" id="2.7.13.3" evidence="3"/>
<dbReference type="InterPro" id="IPR036890">
    <property type="entry name" value="HATPase_C_sf"/>
</dbReference>
<evidence type="ECO:0000259" key="11">
    <source>
        <dbReference type="PROSITE" id="PS50113"/>
    </source>
</evidence>
<keyword evidence="8" id="KW-0812">Transmembrane</keyword>
<keyword evidence="6 13" id="KW-0418">Kinase</keyword>
<feature type="modified residue" description="4-aspartylphosphate" evidence="7">
    <location>
        <position position="670"/>
    </location>
</feature>
<dbReference type="SMART" id="SM00388">
    <property type="entry name" value="HisKA"/>
    <property type="match status" value="1"/>
</dbReference>
<dbReference type="PROSITE" id="PS50113">
    <property type="entry name" value="PAC"/>
    <property type="match status" value="1"/>
</dbReference>
<evidence type="ECO:0000259" key="12">
    <source>
        <dbReference type="PROSITE" id="PS50885"/>
    </source>
</evidence>
<dbReference type="Pfam" id="PF00072">
    <property type="entry name" value="Response_reg"/>
    <property type="match status" value="1"/>
</dbReference>
<dbReference type="PRINTS" id="PR00344">
    <property type="entry name" value="BCTRLSENSOR"/>
</dbReference>
<dbReference type="InterPro" id="IPR003661">
    <property type="entry name" value="HisK_dim/P_dom"/>
</dbReference>
<evidence type="ECO:0000256" key="7">
    <source>
        <dbReference type="PROSITE-ProRule" id="PRU00169"/>
    </source>
</evidence>
<dbReference type="SMART" id="SM00387">
    <property type="entry name" value="HATPase_c"/>
    <property type="match status" value="1"/>
</dbReference>
<dbReference type="SUPFAM" id="SSF47384">
    <property type="entry name" value="Homodimeric domain of signal transducing histidine kinase"/>
    <property type="match status" value="1"/>
</dbReference>
<evidence type="ECO:0000256" key="8">
    <source>
        <dbReference type="SAM" id="Phobius"/>
    </source>
</evidence>
<dbReference type="SUPFAM" id="SSF55874">
    <property type="entry name" value="ATPase domain of HSP90 chaperone/DNA topoisomerase II/histidine kinase"/>
    <property type="match status" value="1"/>
</dbReference>
<keyword evidence="8" id="KW-1133">Transmembrane helix</keyword>
<comment type="subcellular location">
    <subcellularLocation>
        <location evidence="2">Membrane</location>
    </subcellularLocation>
</comment>